<evidence type="ECO:0000313" key="2">
    <source>
        <dbReference type="Proteomes" id="UP000663722"/>
    </source>
</evidence>
<reference evidence="1" key="1">
    <citation type="journal article" date="2021" name="Microb. Physiol.">
        <title>Proteogenomic Insights into the Physiology of Marine, Sulfate-Reducing, Filamentous Desulfonema limicola and Desulfonema magnum.</title>
        <authorList>
            <person name="Schnaars V."/>
            <person name="Wohlbrand L."/>
            <person name="Scheve S."/>
            <person name="Hinrichs C."/>
            <person name="Reinhardt R."/>
            <person name="Rabus R."/>
        </authorList>
    </citation>
    <scope>NUCLEOTIDE SEQUENCE</scope>
    <source>
        <strain evidence="1">4be13</strain>
    </source>
</reference>
<keyword evidence="2" id="KW-1185">Reference proteome</keyword>
<evidence type="ECO:0000313" key="1">
    <source>
        <dbReference type="EMBL" id="QTA89075.1"/>
    </source>
</evidence>
<dbReference type="AlphaFoldDB" id="A0A975BP75"/>
<dbReference type="InterPro" id="IPR045362">
    <property type="entry name" value="CIS_spike_tip"/>
</dbReference>
<accession>A0A975BP75</accession>
<protein>
    <submittedName>
        <fullName evidence="1">Uncharacterized protein</fullName>
    </submittedName>
</protein>
<organism evidence="1 2">
    <name type="scientific">Desulfonema magnum</name>
    <dbReference type="NCBI Taxonomy" id="45655"/>
    <lineage>
        <taxon>Bacteria</taxon>
        <taxon>Pseudomonadati</taxon>
        <taxon>Thermodesulfobacteriota</taxon>
        <taxon>Desulfobacteria</taxon>
        <taxon>Desulfobacterales</taxon>
        <taxon>Desulfococcaceae</taxon>
        <taxon>Desulfonema</taxon>
    </lineage>
</organism>
<dbReference type="KEGG" id="dmm:dnm_051230"/>
<gene>
    <name evidence="1" type="ORF">dnm_051230</name>
</gene>
<dbReference type="Pfam" id="PF19267">
    <property type="entry name" value="CIS_spike_tip"/>
    <property type="match status" value="1"/>
</dbReference>
<dbReference type="EMBL" id="CP061800">
    <property type="protein sequence ID" value="QTA89075.1"/>
    <property type="molecule type" value="Genomic_DNA"/>
</dbReference>
<dbReference type="Proteomes" id="UP000663722">
    <property type="component" value="Chromosome"/>
</dbReference>
<proteinExistence type="predicted"/>
<name>A0A975BP75_9BACT</name>
<dbReference type="RefSeq" id="WP_207677857.1">
    <property type="nucleotide sequence ID" value="NZ_CP061800.1"/>
</dbReference>
<sequence length="142" mass="14944">MSDFIIQTGDQVIFLPNFGAAVVTVMPGVITGTGARCLVTKKLVCVVGDEKMVMVPGCPYVAGPYSISGVGMLKIMALAPNQQAIRTKSAGKPVILKGQMFDAVFQVMTPAQMPPPVSTTDPVPMHMGKGMFSNGNKRVKGT</sequence>